<evidence type="ECO:0000259" key="4">
    <source>
        <dbReference type="PROSITE" id="PS50887"/>
    </source>
</evidence>
<feature type="transmembrane region" description="Helical" evidence="3">
    <location>
        <begin position="91"/>
        <end position="111"/>
    </location>
</feature>
<proteinExistence type="predicted"/>
<sequence>MSSGAGRGPAIVARLRRLALGDDPRHASRLRFCLVSVALHLAWAMIYFYAVSVGAIAPEDARIMLVSNVVGVLGFYPWVRSGCTARMQDAGLVIPQMIWGSLSGSVAFVMSPTLRPALLQVICLVQVFGFFGLRPRQIAVTGVIAVSLLAGLLVLGASGGIPHFDVCKEAFPLLTSMAILVVITAITVHRSRRRIALTTQKLALQAAIASMRELVIRDTLTGLFSRGHMLELLQRESERAQRTGLPFRVALIDLDHFKRINDTHGHSIGDEVLRCFGDAVREAMQSADSAARWGGEEFLLLMPEARSDTAAVAPLARLRLQVHQPPPSAALLKKLEVTFSAGVAAHTLGDTIEDTIDRADSALYAAKHAGRDGWRVASGEEALAG</sequence>
<dbReference type="SMART" id="SM00267">
    <property type="entry name" value="GGDEF"/>
    <property type="match status" value="1"/>
</dbReference>
<keyword evidence="6" id="KW-1185">Reference proteome</keyword>
<evidence type="ECO:0000256" key="3">
    <source>
        <dbReference type="SAM" id="Phobius"/>
    </source>
</evidence>
<feature type="domain" description="GGDEF" evidence="4">
    <location>
        <begin position="245"/>
        <end position="379"/>
    </location>
</feature>
<gene>
    <name evidence="5" type="ORF">J2W36_001499</name>
</gene>
<feature type="transmembrane region" description="Helical" evidence="3">
    <location>
        <begin position="63"/>
        <end position="79"/>
    </location>
</feature>
<keyword evidence="3" id="KW-0812">Transmembrane</keyword>
<accession>A0ABT9S5T3</accession>
<dbReference type="PANTHER" id="PTHR45138:SF9">
    <property type="entry name" value="DIGUANYLATE CYCLASE DGCM-RELATED"/>
    <property type="match status" value="1"/>
</dbReference>
<comment type="caution">
    <text evidence="5">The sequence shown here is derived from an EMBL/GenBank/DDBJ whole genome shotgun (WGS) entry which is preliminary data.</text>
</comment>
<organism evidence="5 6">
    <name type="scientific">Variovorax ginsengisoli</name>
    <dbReference type="NCBI Taxonomy" id="363844"/>
    <lineage>
        <taxon>Bacteria</taxon>
        <taxon>Pseudomonadati</taxon>
        <taxon>Pseudomonadota</taxon>
        <taxon>Betaproteobacteria</taxon>
        <taxon>Burkholderiales</taxon>
        <taxon>Comamonadaceae</taxon>
        <taxon>Variovorax</taxon>
    </lineage>
</organism>
<evidence type="ECO:0000256" key="2">
    <source>
        <dbReference type="ARBA" id="ARBA00034247"/>
    </source>
</evidence>
<dbReference type="NCBIfam" id="TIGR00254">
    <property type="entry name" value="GGDEF"/>
    <property type="match status" value="1"/>
</dbReference>
<protein>
    <recommendedName>
        <fullName evidence="1">diguanylate cyclase</fullName>
        <ecNumber evidence="1">2.7.7.65</ecNumber>
    </recommendedName>
</protein>
<dbReference type="InterPro" id="IPR029787">
    <property type="entry name" value="Nucleotide_cyclase"/>
</dbReference>
<dbReference type="PROSITE" id="PS50887">
    <property type="entry name" value="GGDEF"/>
    <property type="match status" value="1"/>
</dbReference>
<dbReference type="SUPFAM" id="SSF55073">
    <property type="entry name" value="Nucleotide cyclase"/>
    <property type="match status" value="1"/>
</dbReference>
<dbReference type="InterPro" id="IPR050469">
    <property type="entry name" value="Diguanylate_Cyclase"/>
</dbReference>
<feature type="transmembrane region" description="Helical" evidence="3">
    <location>
        <begin position="170"/>
        <end position="188"/>
    </location>
</feature>
<evidence type="ECO:0000256" key="1">
    <source>
        <dbReference type="ARBA" id="ARBA00012528"/>
    </source>
</evidence>
<feature type="transmembrane region" description="Helical" evidence="3">
    <location>
        <begin position="117"/>
        <end position="133"/>
    </location>
</feature>
<name>A0ABT9S5T3_9BURK</name>
<evidence type="ECO:0000313" key="6">
    <source>
        <dbReference type="Proteomes" id="UP001226867"/>
    </source>
</evidence>
<dbReference type="InterPro" id="IPR000160">
    <property type="entry name" value="GGDEF_dom"/>
</dbReference>
<dbReference type="Gene3D" id="3.30.70.270">
    <property type="match status" value="1"/>
</dbReference>
<keyword evidence="3" id="KW-1133">Transmembrane helix</keyword>
<dbReference type="InterPro" id="IPR043128">
    <property type="entry name" value="Rev_trsase/Diguanyl_cyclase"/>
</dbReference>
<keyword evidence="3" id="KW-0472">Membrane</keyword>
<dbReference type="Proteomes" id="UP001226867">
    <property type="component" value="Unassembled WGS sequence"/>
</dbReference>
<dbReference type="CDD" id="cd01949">
    <property type="entry name" value="GGDEF"/>
    <property type="match status" value="1"/>
</dbReference>
<dbReference type="PANTHER" id="PTHR45138">
    <property type="entry name" value="REGULATORY COMPONENTS OF SENSORY TRANSDUCTION SYSTEM"/>
    <property type="match status" value="1"/>
</dbReference>
<comment type="catalytic activity">
    <reaction evidence="2">
        <text>2 GTP = 3',3'-c-di-GMP + 2 diphosphate</text>
        <dbReference type="Rhea" id="RHEA:24898"/>
        <dbReference type="ChEBI" id="CHEBI:33019"/>
        <dbReference type="ChEBI" id="CHEBI:37565"/>
        <dbReference type="ChEBI" id="CHEBI:58805"/>
        <dbReference type="EC" id="2.7.7.65"/>
    </reaction>
</comment>
<dbReference type="Pfam" id="PF00990">
    <property type="entry name" value="GGDEF"/>
    <property type="match status" value="1"/>
</dbReference>
<feature type="transmembrane region" description="Helical" evidence="3">
    <location>
        <begin position="32"/>
        <end position="57"/>
    </location>
</feature>
<feature type="transmembrane region" description="Helical" evidence="3">
    <location>
        <begin position="140"/>
        <end position="164"/>
    </location>
</feature>
<dbReference type="EMBL" id="JAUSRO010000004">
    <property type="protein sequence ID" value="MDP9899254.1"/>
    <property type="molecule type" value="Genomic_DNA"/>
</dbReference>
<reference evidence="5 6" key="1">
    <citation type="submission" date="2023-07" db="EMBL/GenBank/DDBJ databases">
        <title>Sorghum-associated microbial communities from plants grown in Nebraska, USA.</title>
        <authorList>
            <person name="Schachtman D."/>
        </authorList>
    </citation>
    <scope>NUCLEOTIDE SEQUENCE [LARGE SCALE GENOMIC DNA]</scope>
    <source>
        <strain evidence="5 6">DS1607</strain>
    </source>
</reference>
<dbReference type="EC" id="2.7.7.65" evidence="1"/>
<evidence type="ECO:0000313" key="5">
    <source>
        <dbReference type="EMBL" id="MDP9899254.1"/>
    </source>
</evidence>